<keyword evidence="1" id="KW-1133">Transmembrane helix</keyword>
<dbReference type="EMBL" id="PVUH01000030">
    <property type="protein sequence ID" value="PRW84466.1"/>
    <property type="molecule type" value="Genomic_DNA"/>
</dbReference>
<comment type="caution">
    <text evidence="2">The sequence shown here is derived from an EMBL/GenBank/DDBJ whole genome shotgun (WGS) entry which is preliminary data.</text>
</comment>
<accession>A0A2T0HN19</accession>
<sequence length="107" mass="11574">MFNIKNATRFIGLIVCLIPMFAVADGWDQTLVSTGRSIRIGMYLVAGTIALVTIVWSGTQWMIARVNGDHSHSFMDYLKQLAVIGTVGAGIGLAAWAWQIFGTGNPT</sequence>
<evidence type="ECO:0000313" key="2">
    <source>
        <dbReference type="EMBL" id="PRW84466.1"/>
    </source>
</evidence>
<feature type="transmembrane region" description="Helical" evidence="1">
    <location>
        <begin position="40"/>
        <end position="59"/>
    </location>
</feature>
<name>A0A2T0HN19_PSEFL</name>
<proteinExistence type="predicted"/>
<dbReference type="Proteomes" id="UP000239731">
    <property type="component" value="Unassembled WGS sequence"/>
</dbReference>
<keyword evidence="1" id="KW-0812">Transmembrane</keyword>
<reference evidence="2 3" key="1">
    <citation type="submission" date="2018-03" db="EMBL/GenBank/DDBJ databases">
        <title>Blue discolouration in mozzarella cheese caused by Pseudomonas fluorescens.</title>
        <authorList>
            <person name="Chiesa F."/>
            <person name="Dalmasso A."/>
            <person name="Lomonaco S."/>
        </authorList>
    </citation>
    <scope>NUCLEOTIDE SEQUENCE [LARGE SCALE GENOMIC DNA]</scope>
    <source>
        <strain evidence="2 3">11293</strain>
    </source>
</reference>
<evidence type="ECO:0000313" key="3">
    <source>
        <dbReference type="Proteomes" id="UP000239731"/>
    </source>
</evidence>
<gene>
    <name evidence="2" type="ORF">C7A10_28950</name>
</gene>
<keyword evidence="1" id="KW-0472">Membrane</keyword>
<dbReference type="AlphaFoldDB" id="A0A2T0HN19"/>
<evidence type="ECO:0000256" key="1">
    <source>
        <dbReference type="SAM" id="Phobius"/>
    </source>
</evidence>
<feature type="transmembrane region" description="Helical" evidence="1">
    <location>
        <begin position="80"/>
        <end position="101"/>
    </location>
</feature>
<organism evidence="2 3">
    <name type="scientific">Pseudomonas fluorescens</name>
    <dbReference type="NCBI Taxonomy" id="294"/>
    <lineage>
        <taxon>Bacteria</taxon>
        <taxon>Pseudomonadati</taxon>
        <taxon>Pseudomonadota</taxon>
        <taxon>Gammaproteobacteria</taxon>
        <taxon>Pseudomonadales</taxon>
        <taxon>Pseudomonadaceae</taxon>
        <taxon>Pseudomonas</taxon>
    </lineage>
</organism>
<protein>
    <submittedName>
        <fullName evidence="2">Type IV secretion system protein VirB2</fullName>
    </submittedName>
</protein>